<dbReference type="AlphaFoldDB" id="A0A2T7BGM8"/>
<dbReference type="InterPro" id="IPR000531">
    <property type="entry name" value="Beta-barrel_TonB"/>
</dbReference>
<keyword evidence="4 8" id="KW-0812">Transmembrane</keyword>
<evidence type="ECO:0000313" key="13">
    <source>
        <dbReference type="EMBL" id="PUZ25383.1"/>
    </source>
</evidence>
<dbReference type="Proteomes" id="UP000244450">
    <property type="component" value="Unassembled WGS sequence"/>
</dbReference>
<dbReference type="InterPro" id="IPR023996">
    <property type="entry name" value="TonB-dep_OMP_SusC/RagA"/>
</dbReference>
<reference evidence="13 14" key="1">
    <citation type="submission" date="2018-04" db="EMBL/GenBank/DDBJ databases">
        <title>Chitinophaga fuyangensis sp. nov., isolated from soil in a chemical factory.</title>
        <authorList>
            <person name="Chen K."/>
        </authorList>
    </citation>
    <scope>NUCLEOTIDE SEQUENCE [LARGE SCALE GENOMIC DNA]</scope>
    <source>
        <strain evidence="13 14">LY-1</strain>
    </source>
</reference>
<organism evidence="13 14">
    <name type="scientific">Chitinophaga parva</name>
    <dbReference type="NCBI Taxonomy" id="2169414"/>
    <lineage>
        <taxon>Bacteria</taxon>
        <taxon>Pseudomonadati</taxon>
        <taxon>Bacteroidota</taxon>
        <taxon>Chitinophagia</taxon>
        <taxon>Chitinophagales</taxon>
        <taxon>Chitinophagaceae</taxon>
        <taxon>Chitinophaga</taxon>
    </lineage>
</organism>
<feature type="domain" description="TonB-dependent receptor-like beta-barrel" evidence="11">
    <location>
        <begin position="530"/>
        <end position="821"/>
    </location>
</feature>
<comment type="similarity">
    <text evidence="8 9">Belongs to the TonB-dependent receptor family.</text>
</comment>
<dbReference type="EMBL" id="QCYK01000002">
    <property type="protein sequence ID" value="PUZ25383.1"/>
    <property type="molecule type" value="Genomic_DNA"/>
</dbReference>
<evidence type="ECO:0000256" key="1">
    <source>
        <dbReference type="ARBA" id="ARBA00004571"/>
    </source>
</evidence>
<dbReference type="InterPro" id="IPR008969">
    <property type="entry name" value="CarboxyPept-like_regulatory"/>
</dbReference>
<evidence type="ECO:0000256" key="4">
    <source>
        <dbReference type="ARBA" id="ARBA00022692"/>
    </source>
</evidence>
<evidence type="ECO:0000313" key="14">
    <source>
        <dbReference type="Proteomes" id="UP000244450"/>
    </source>
</evidence>
<dbReference type="InterPro" id="IPR036942">
    <property type="entry name" value="Beta-barrel_TonB_sf"/>
</dbReference>
<evidence type="ECO:0000259" key="11">
    <source>
        <dbReference type="Pfam" id="PF00593"/>
    </source>
</evidence>
<dbReference type="PROSITE" id="PS52016">
    <property type="entry name" value="TONB_DEPENDENT_REC_3"/>
    <property type="match status" value="1"/>
</dbReference>
<comment type="caution">
    <text evidence="13">The sequence shown here is derived from an EMBL/GenBank/DDBJ whole genome shotgun (WGS) entry which is preliminary data.</text>
</comment>
<evidence type="ECO:0000256" key="6">
    <source>
        <dbReference type="ARBA" id="ARBA00023136"/>
    </source>
</evidence>
<sequence>MKMVAPNKYTLYQGPVRRLLQRAVLLGCFSAGLGTAYAQQPATTVVGKVVDNNGNTVDGAVISTARGEHSAMSNGAGIFNIKVGAGTPLRVMAMGFESRLVNATKPGDTLVVQLSTASTGLNEVVVTALGVKREKRNLTFSSQEVKGEELLKAKEPNVINALAGKVSGVQITSSSGTPGASSRIVIRGNMSVTGDNQALFVVDGVPIDNSETSTVSGGAAGAGSSRVVDIDPNTIESINVLKGAAATALYGSSGAKGVVMITTKAGSLEKRPTVTVSSDYSIDKGLFPERQTSWAQGSQGKFLNGEAADQKTSTSWGPRMDTLTINGKPAPRYNPYDFFRTGHTNNNAVSVGGGTGSSSYFFSYSYLDQTGIVPKNELKRNSLFAKFSNKIGSKINTTLQVAYSNTNQNRLPEGQSNGPLFVVLVQPVSWNPYPYLNPDGSQRLYRNSRNAPLWAVENENNNSVVNRFIPVFTANYMATPWLTVTERAGADMYTEQDKYLEAPSAAISLPGKIIDQVNVYRQFNHDLIVDGHKQFGKLDVDLLLGNNVLTNYTQYHNITGVGVNVKDFENVSATGTITATEAHYQTRKVGFYAQANLDYDKFLVLSLTGRYDGSSVLASDKAFYPYGSAAAGFIFSKFFSQEVSRVMNFGKVRFSYASVGNDGVGAYSLLTPYTLAYRNGYAYPYQGQGGFLISSTLGNEHLQNERMNEAEAGLEMKFFNGRIGFEGSYFDRKSKNGLIPGVSISNATGYSGTTVNSARIENKGIELLLDVNPVRTKDFSWDFTFNFSHIRNKVLELYGDTKQLGRVIVGQPYNIFYGARYSRNAKGQLLIDDNGMPVVDPDQGIVGNANPDWLAGLNNNFRYKQLSLGFFFDYKKGGDVQNDVESLGMFYGTAKVTENRDPLVVKGVNATTGEVNKVAVNAQAYYQSRQYESSIQDGTYLKLRTVTLSYDLKTKVLPHTFFKSAVVSVTGRNLWIYSPHFTGADPEASSYGAANGNVGIYSFGTPTTRSVNFSVKLGF</sequence>
<dbReference type="SUPFAM" id="SSF49464">
    <property type="entry name" value="Carboxypeptidase regulatory domain-like"/>
    <property type="match status" value="1"/>
</dbReference>
<dbReference type="InterPro" id="IPR012910">
    <property type="entry name" value="Plug_dom"/>
</dbReference>
<dbReference type="Pfam" id="PF07715">
    <property type="entry name" value="Plug"/>
    <property type="match status" value="1"/>
</dbReference>
<dbReference type="InterPro" id="IPR039426">
    <property type="entry name" value="TonB-dep_rcpt-like"/>
</dbReference>
<dbReference type="OrthoDB" id="609136at2"/>
<keyword evidence="3 8" id="KW-1134">Transmembrane beta strand</keyword>
<feature type="chain" id="PRO_5015431967" evidence="10">
    <location>
        <begin position="39"/>
        <end position="1019"/>
    </location>
</feature>
<dbReference type="SUPFAM" id="SSF56935">
    <property type="entry name" value="Porins"/>
    <property type="match status" value="1"/>
</dbReference>
<protein>
    <submittedName>
        <fullName evidence="13">SusC/RagA family TonB-linked outer membrane protein</fullName>
    </submittedName>
</protein>
<evidence type="ECO:0000256" key="5">
    <source>
        <dbReference type="ARBA" id="ARBA00023077"/>
    </source>
</evidence>
<keyword evidence="6 8" id="KW-0472">Membrane</keyword>
<gene>
    <name evidence="13" type="ORF">DCC81_13885</name>
</gene>
<evidence type="ECO:0000259" key="12">
    <source>
        <dbReference type="Pfam" id="PF07715"/>
    </source>
</evidence>
<dbReference type="Gene3D" id="2.170.130.10">
    <property type="entry name" value="TonB-dependent receptor, plug domain"/>
    <property type="match status" value="1"/>
</dbReference>
<proteinExistence type="inferred from homology"/>
<accession>A0A2T7BGM8</accession>
<evidence type="ECO:0000256" key="3">
    <source>
        <dbReference type="ARBA" id="ARBA00022452"/>
    </source>
</evidence>
<dbReference type="InterPro" id="IPR023997">
    <property type="entry name" value="TonB-dep_OMP_SusC/RagA_CS"/>
</dbReference>
<dbReference type="NCBIfam" id="TIGR04057">
    <property type="entry name" value="SusC_RagA_signa"/>
    <property type="match status" value="1"/>
</dbReference>
<feature type="domain" description="TonB-dependent receptor plug" evidence="12">
    <location>
        <begin position="135"/>
        <end position="258"/>
    </location>
</feature>
<dbReference type="Pfam" id="PF00593">
    <property type="entry name" value="TonB_dep_Rec_b-barrel"/>
    <property type="match status" value="1"/>
</dbReference>
<keyword evidence="7 8" id="KW-0998">Cell outer membrane</keyword>
<evidence type="ECO:0000256" key="7">
    <source>
        <dbReference type="ARBA" id="ARBA00023237"/>
    </source>
</evidence>
<evidence type="ECO:0000256" key="10">
    <source>
        <dbReference type="SAM" id="SignalP"/>
    </source>
</evidence>
<comment type="subcellular location">
    <subcellularLocation>
        <location evidence="1 8">Cell outer membrane</location>
        <topology evidence="1 8">Multi-pass membrane protein</topology>
    </subcellularLocation>
</comment>
<dbReference type="Gene3D" id="2.40.170.20">
    <property type="entry name" value="TonB-dependent receptor, beta-barrel domain"/>
    <property type="match status" value="1"/>
</dbReference>
<keyword evidence="14" id="KW-1185">Reference proteome</keyword>
<dbReference type="NCBIfam" id="TIGR04056">
    <property type="entry name" value="OMP_RagA_SusC"/>
    <property type="match status" value="1"/>
</dbReference>
<evidence type="ECO:0000256" key="2">
    <source>
        <dbReference type="ARBA" id="ARBA00022448"/>
    </source>
</evidence>
<feature type="signal peptide" evidence="10">
    <location>
        <begin position="1"/>
        <end position="38"/>
    </location>
</feature>
<name>A0A2T7BGM8_9BACT</name>
<keyword evidence="5 9" id="KW-0798">TonB box</keyword>
<keyword evidence="10" id="KW-0732">Signal</keyword>
<dbReference type="GO" id="GO:0009279">
    <property type="term" value="C:cell outer membrane"/>
    <property type="evidence" value="ECO:0007669"/>
    <property type="project" value="UniProtKB-SubCell"/>
</dbReference>
<evidence type="ECO:0000256" key="9">
    <source>
        <dbReference type="RuleBase" id="RU003357"/>
    </source>
</evidence>
<dbReference type="InterPro" id="IPR037066">
    <property type="entry name" value="Plug_dom_sf"/>
</dbReference>
<keyword evidence="2 8" id="KW-0813">Transport</keyword>
<evidence type="ECO:0000256" key="8">
    <source>
        <dbReference type="PROSITE-ProRule" id="PRU01360"/>
    </source>
</evidence>